<evidence type="ECO:0000256" key="1">
    <source>
        <dbReference type="SAM" id="MobiDB-lite"/>
    </source>
</evidence>
<organism evidence="3 4">
    <name type="scientific">Sesamum alatum</name>
    <dbReference type="NCBI Taxonomy" id="300844"/>
    <lineage>
        <taxon>Eukaryota</taxon>
        <taxon>Viridiplantae</taxon>
        <taxon>Streptophyta</taxon>
        <taxon>Embryophyta</taxon>
        <taxon>Tracheophyta</taxon>
        <taxon>Spermatophyta</taxon>
        <taxon>Magnoliopsida</taxon>
        <taxon>eudicotyledons</taxon>
        <taxon>Gunneridae</taxon>
        <taxon>Pentapetalae</taxon>
        <taxon>asterids</taxon>
        <taxon>lamiids</taxon>
        <taxon>Lamiales</taxon>
        <taxon>Pedaliaceae</taxon>
        <taxon>Sesamum</taxon>
    </lineage>
</organism>
<feature type="region of interest" description="Disordered" evidence="1">
    <location>
        <begin position="23"/>
        <end position="118"/>
    </location>
</feature>
<protein>
    <recommendedName>
        <fullName evidence="2">Myb/SANT-like domain-containing protein</fullName>
    </recommendedName>
</protein>
<feature type="compositionally biased region" description="Basic and acidic residues" evidence="1">
    <location>
        <begin position="46"/>
        <end position="56"/>
    </location>
</feature>
<keyword evidence="4" id="KW-1185">Reference proteome</keyword>
<comment type="caution">
    <text evidence="3">The sequence shown here is derived from an EMBL/GenBank/DDBJ whole genome shotgun (WGS) entry which is preliminary data.</text>
</comment>
<evidence type="ECO:0000313" key="4">
    <source>
        <dbReference type="Proteomes" id="UP001293254"/>
    </source>
</evidence>
<evidence type="ECO:0000313" key="3">
    <source>
        <dbReference type="EMBL" id="KAK4438422.1"/>
    </source>
</evidence>
<dbReference type="EMBL" id="JACGWO010000001">
    <property type="protein sequence ID" value="KAK4438422.1"/>
    <property type="molecule type" value="Genomic_DNA"/>
</dbReference>
<dbReference type="Proteomes" id="UP001293254">
    <property type="component" value="Unassembled WGS sequence"/>
</dbReference>
<dbReference type="InterPro" id="IPR024752">
    <property type="entry name" value="Myb/SANT-like_dom"/>
</dbReference>
<gene>
    <name evidence="3" type="ORF">Salat_0176500</name>
</gene>
<sequence>MYNELCLLFEKLPEGANDVIDADKFDLNAPPPTGDVVPLPQPTADADNKDGKAVKDDDLDGSSSDADSVLPLPGVPRRNSQTSPTTAVSPPSFHSVGAASSSASSVTPLKRKKRSKERDTCFINSLAWQAKRGRKQTNPEEPDLEIVNENSPIDFGLEFFASKLDLLRQRFTTFRRILQHPSFLWNVQTNRVLGSKEAWAAIIQICTPEGIKQDEDVRLGQQAVEDVRLGQQAVDLYDFMFMQGKGVRNELEIVDLVTSDDEETK</sequence>
<evidence type="ECO:0000259" key="2">
    <source>
        <dbReference type="Pfam" id="PF12776"/>
    </source>
</evidence>
<dbReference type="Pfam" id="PF12776">
    <property type="entry name" value="Myb_DNA-bind_3"/>
    <property type="match status" value="1"/>
</dbReference>
<reference evidence="3" key="2">
    <citation type="journal article" date="2024" name="Plant">
        <title>Genomic evolution and insights into agronomic trait innovations of Sesamum species.</title>
        <authorList>
            <person name="Miao H."/>
            <person name="Wang L."/>
            <person name="Qu L."/>
            <person name="Liu H."/>
            <person name="Sun Y."/>
            <person name="Le M."/>
            <person name="Wang Q."/>
            <person name="Wei S."/>
            <person name="Zheng Y."/>
            <person name="Lin W."/>
            <person name="Duan Y."/>
            <person name="Cao H."/>
            <person name="Xiong S."/>
            <person name="Wang X."/>
            <person name="Wei L."/>
            <person name="Li C."/>
            <person name="Ma Q."/>
            <person name="Ju M."/>
            <person name="Zhao R."/>
            <person name="Li G."/>
            <person name="Mu C."/>
            <person name="Tian Q."/>
            <person name="Mei H."/>
            <person name="Zhang T."/>
            <person name="Gao T."/>
            <person name="Zhang H."/>
        </authorList>
    </citation>
    <scope>NUCLEOTIDE SEQUENCE</scope>
    <source>
        <strain evidence="3">3651</strain>
    </source>
</reference>
<feature type="domain" description="Myb/SANT-like" evidence="2">
    <location>
        <begin position="116"/>
        <end position="201"/>
    </location>
</feature>
<feature type="compositionally biased region" description="Polar residues" evidence="1">
    <location>
        <begin position="78"/>
        <end position="89"/>
    </location>
</feature>
<name>A0AAE2CXQ0_9LAMI</name>
<dbReference type="AlphaFoldDB" id="A0AAE2CXQ0"/>
<proteinExistence type="predicted"/>
<reference evidence="3" key="1">
    <citation type="submission" date="2020-06" db="EMBL/GenBank/DDBJ databases">
        <authorList>
            <person name="Li T."/>
            <person name="Hu X."/>
            <person name="Zhang T."/>
            <person name="Song X."/>
            <person name="Zhang H."/>
            <person name="Dai N."/>
            <person name="Sheng W."/>
            <person name="Hou X."/>
            <person name="Wei L."/>
        </authorList>
    </citation>
    <scope>NUCLEOTIDE SEQUENCE</scope>
    <source>
        <strain evidence="3">3651</strain>
        <tissue evidence="3">Leaf</tissue>
    </source>
</reference>
<accession>A0AAE2CXQ0</accession>